<keyword evidence="1" id="KW-0732">Signal</keyword>
<dbReference type="AlphaFoldDB" id="A0A4R2NGJ8"/>
<feature type="signal peptide" evidence="1">
    <location>
        <begin position="1"/>
        <end position="21"/>
    </location>
</feature>
<dbReference type="EMBL" id="SLXH01000001">
    <property type="protein sequence ID" value="TCP20431.1"/>
    <property type="molecule type" value="Genomic_DNA"/>
</dbReference>
<evidence type="ECO:0000313" key="3">
    <source>
        <dbReference type="Proteomes" id="UP000295182"/>
    </source>
</evidence>
<dbReference type="OrthoDB" id="8639774at2"/>
<protein>
    <recommendedName>
        <fullName evidence="4">Outer membrane beta-barrel porin/alpha-amylase</fullName>
    </recommendedName>
</protein>
<accession>A0A4R2NGJ8</accession>
<name>A0A4R2NGJ8_9BURK</name>
<reference evidence="2 3" key="1">
    <citation type="submission" date="2019-03" db="EMBL/GenBank/DDBJ databases">
        <title>Genomic Encyclopedia of Type Strains, Phase IV (KMG-IV): sequencing the most valuable type-strain genomes for metagenomic binning, comparative biology and taxonomic classification.</title>
        <authorList>
            <person name="Goeker M."/>
        </authorList>
    </citation>
    <scope>NUCLEOTIDE SEQUENCE [LARGE SCALE GENOMIC DNA]</scope>
    <source>
        <strain evidence="2 3">DSM 1837</strain>
    </source>
</reference>
<evidence type="ECO:0008006" key="4">
    <source>
        <dbReference type="Google" id="ProtNLM"/>
    </source>
</evidence>
<dbReference type="RefSeq" id="WP_119012387.1">
    <property type="nucleotide sequence ID" value="NZ_QXNC01000005.1"/>
</dbReference>
<gene>
    <name evidence="2" type="ORF">EV674_10180</name>
</gene>
<sequence length="295" mass="31694">MRTHLPLWGLCLLAATHAVHAAEGGGSIYQHGTENYMVGAIPPPGLYGMVYGNHYRTDRMNSPTGENLQLPGFKVRASAVVPRLVWVSGVQVLGGQLVAHALAPLADIEVSVGGMRQRKSGLGDITVGAGLGYHHSPQLHSAVAVDVILPTGSYTQGDLANLGRNYRAIEPIYALSYVDPQGFNGDVRLGYLFNQRNKATDYTSGQELHFDYAAGWGVGNGWTVGVGGYYRKQTRLDRQGGASLANSKSSGMAIGPSIKYDSGKGWFITAKWQSEQRMKNGTQGSAFWLKAVMPL</sequence>
<dbReference type="Pfam" id="PF13557">
    <property type="entry name" value="Phenol_MetA_deg"/>
    <property type="match status" value="1"/>
</dbReference>
<organism evidence="2 3">
    <name type="scientific">Simplicispira metamorpha</name>
    <dbReference type="NCBI Taxonomy" id="80881"/>
    <lineage>
        <taxon>Bacteria</taxon>
        <taxon>Pseudomonadati</taxon>
        <taxon>Pseudomonadota</taxon>
        <taxon>Betaproteobacteria</taxon>
        <taxon>Burkholderiales</taxon>
        <taxon>Comamonadaceae</taxon>
        <taxon>Simplicispira</taxon>
    </lineage>
</organism>
<proteinExistence type="predicted"/>
<keyword evidence="3" id="KW-1185">Reference proteome</keyword>
<feature type="chain" id="PRO_5020871562" description="Outer membrane beta-barrel porin/alpha-amylase" evidence="1">
    <location>
        <begin position="22"/>
        <end position="295"/>
    </location>
</feature>
<comment type="caution">
    <text evidence="2">The sequence shown here is derived from an EMBL/GenBank/DDBJ whole genome shotgun (WGS) entry which is preliminary data.</text>
</comment>
<dbReference type="Proteomes" id="UP000295182">
    <property type="component" value="Unassembled WGS sequence"/>
</dbReference>
<evidence type="ECO:0000256" key="1">
    <source>
        <dbReference type="SAM" id="SignalP"/>
    </source>
</evidence>
<dbReference type="InterPro" id="IPR025737">
    <property type="entry name" value="FApF"/>
</dbReference>
<evidence type="ECO:0000313" key="2">
    <source>
        <dbReference type="EMBL" id="TCP20431.1"/>
    </source>
</evidence>